<dbReference type="InterPro" id="IPR000361">
    <property type="entry name" value="ATAP_core_dom"/>
</dbReference>
<dbReference type="OrthoDB" id="9801228at2"/>
<protein>
    <submittedName>
        <fullName evidence="2">Iron-sulfur cluster insertion protein ErpA</fullName>
    </submittedName>
</protein>
<dbReference type="PANTHER" id="PTHR43011">
    <property type="entry name" value="IRON-SULFUR CLUSTER ASSEMBLY 2 HOMOLOG, MITOCHONDRIAL"/>
    <property type="match status" value="1"/>
</dbReference>
<proteinExistence type="predicted"/>
<dbReference type="NCBIfam" id="NF010147">
    <property type="entry name" value="PRK13623.1"/>
    <property type="match status" value="1"/>
</dbReference>
<dbReference type="PROSITE" id="PS01152">
    <property type="entry name" value="HESB"/>
    <property type="match status" value="1"/>
</dbReference>
<sequence>MLITQQAIERIKKLLELENEKDLKLRISVDSGGCAGLQYSFEFTQLSTSDDVVVSKDNITVIIDSISYKFIQGSTLDFIKNVKGAFFKIVNPNAQSGCGCGNSFSI</sequence>
<dbReference type="EMBL" id="CP043312">
    <property type="protein sequence ID" value="QEK39616.1"/>
    <property type="molecule type" value="Genomic_DNA"/>
</dbReference>
<organism evidence="2 3">
    <name type="scientific">Candidatus Sneabacter namystus</name>
    <dbReference type="NCBI Taxonomy" id="2601646"/>
    <lineage>
        <taxon>Bacteria</taxon>
        <taxon>Pseudomonadati</taxon>
        <taxon>Pseudomonadota</taxon>
        <taxon>Alphaproteobacteria</taxon>
        <taxon>Rickettsiales</taxon>
        <taxon>Rickettsiaceae</taxon>
        <taxon>Rickettsieae</taxon>
        <taxon>Candidatus Sneabacter</taxon>
    </lineage>
</organism>
<dbReference type="GO" id="GO:0005506">
    <property type="term" value="F:iron ion binding"/>
    <property type="evidence" value="ECO:0007669"/>
    <property type="project" value="TreeGrafter"/>
</dbReference>
<evidence type="ECO:0000313" key="2">
    <source>
        <dbReference type="EMBL" id="QEK39616.1"/>
    </source>
</evidence>
<dbReference type="InterPro" id="IPR017870">
    <property type="entry name" value="FeS_cluster_insertion_CS"/>
</dbReference>
<dbReference type="InterPro" id="IPR035903">
    <property type="entry name" value="HesB-like_dom_sf"/>
</dbReference>
<dbReference type="GO" id="GO:0051539">
    <property type="term" value="F:4 iron, 4 sulfur cluster binding"/>
    <property type="evidence" value="ECO:0007669"/>
    <property type="project" value="TreeGrafter"/>
</dbReference>
<dbReference type="GO" id="GO:0016226">
    <property type="term" value="P:iron-sulfur cluster assembly"/>
    <property type="evidence" value="ECO:0007669"/>
    <property type="project" value="InterPro"/>
</dbReference>
<reference evidence="2 3" key="1">
    <citation type="submission" date="2019-08" db="EMBL/GenBank/DDBJ databases">
        <title>Highly reduced genomes of protist endosymbionts show evolutionary convergence.</title>
        <authorList>
            <person name="George E."/>
            <person name="Husnik F."/>
            <person name="Tashyreva D."/>
            <person name="Prokopchuk G."/>
            <person name="Horak A."/>
            <person name="Kwong W.K."/>
            <person name="Lukes J."/>
            <person name="Keeling P.J."/>
        </authorList>
    </citation>
    <scope>NUCLEOTIDE SEQUENCE [LARGE SCALE GENOMIC DNA]</scope>
    <source>
        <strain evidence="2">1621</strain>
    </source>
</reference>
<dbReference type="GO" id="GO:0051537">
    <property type="term" value="F:2 iron, 2 sulfur cluster binding"/>
    <property type="evidence" value="ECO:0007669"/>
    <property type="project" value="TreeGrafter"/>
</dbReference>
<dbReference type="NCBIfam" id="TIGR00049">
    <property type="entry name" value="iron-sulfur cluster assembly accessory protein"/>
    <property type="match status" value="1"/>
</dbReference>
<evidence type="ECO:0000259" key="1">
    <source>
        <dbReference type="Pfam" id="PF01521"/>
    </source>
</evidence>
<dbReference type="RefSeq" id="WP_148951977.1">
    <property type="nucleotide sequence ID" value="NZ_CP043312.1"/>
</dbReference>
<feature type="domain" description="Core" evidence="1">
    <location>
        <begin position="3"/>
        <end position="102"/>
    </location>
</feature>
<evidence type="ECO:0000313" key="3">
    <source>
        <dbReference type="Proteomes" id="UP000323844"/>
    </source>
</evidence>
<dbReference type="Proteomes" id="UP000323844">
    <property type="component" value="Chromosome"/>
</dbReference>
<dbReference type="Gene3D" id="2.60.300.12">
    <property type="entry name" value="HesB-like domain"/>
    <property type="match status" value="1"/>
</dbReference>
<dbReference type="Pfam" id="PF01521">
    <property type="entry name" value="Fe-S_biosyn"/>
    <property type="match status" value="1"/>
</dbReference>
<accession>A0A5C0UHT8</accession>
<keyword evidence="3" id="KW-1185">Reference proteome</keyword>
<dbReference type="AlphaFoldDB" id="A0A5C0UHT8"/>
<dbReference type="PANTHER" id="PTHR43011:SF1">
    <property type="entry name" value="IRON-SULFUR CLUSTER ASSEMBLY 2 HOMOLOG, MITOCHONDRIAL"/>
    <property type="match status" value="1"/>
</dbReference>
<dbReference type="InterPro" id="IPR016092">
    <property type="entry name" value="ATAP"/>
</dbReference>
<gene>
    <name evidence="2" type="primary">erpA</name>
    <name evidence="2" type="ORF">FZC37_01540</name>
</gene>
<name>A0A5C0UHT8_9RICK</name>
<dbReference type="KEGG" id="snay:FZC37_01540"/>
<dbReference type="SUPFAM" id="SSF89360">
    <property type="entry name" value="HesB-like domain"/>
    <property type="match status" value="1"/>
</dbReference>